<dbReference type="Proteomes" id="UP000198619">
    <property type="component" value="Unassembled WGS sequence"/>
</dbReference>
<dbReference type="InterPro" id="IPR005531">
    <property type="entry name" value="Asp23"/>
</dbReference>
<name>A0A1I0WHX1_9CLOT</name>
<proteinExistence type="inferred from homology"/>
<reference evidence="2 3" key="1">
    <citation type="submission" date="2016-10" db="EMBL/GenBank/DDBJ databases">
        <authorList>
            <person name="de Groot N.N."/>
        </authorList>
    </citation>
    <scope>NUCLEOTIDE SEQUENCE [LARGE SCALE GENOMIC DNA]</scope>
    <source>
        <strain evidence="2 3">DSM 12271</strain>
    </source>
</reference>
<sequence length="128" mass="13671">MDELNRDDCNMGIVKISDEVISVIAAIATSEIKGVIGMNPGMTAGGITQLLTGKKNNTKGVKVTVDNENTVLDVALTVEYGVNIPDIVTKVQENVKKSVEAMTGLNVSSVNVFVQHIVVEKQVSNNEQ</sequence>
<protein>
    <submittedName>
        <fullName evidence="2">Uncharacterized conserved protein YloU, alkaline shock protein (Asp23) family</fullName>
    </submittedName>
</protein>
<dbReference type="AlphaFoldDB" id="A0A1I0WHX1"/>
<dbReference type="EMBL" id="FOKI01000005">
    <property type="protein sequence ID" value="SFA87710.1"/>
    <property type="molecule type" value="Genomic_DNA"/>
</dbReference>
<keyword evidence="3" id="KW-1185">Reference proteome</keyword>
<dbReference type="OrthoDB" id="9793465at2"/>
<dbReference type="PANTHER" id="PTHR34297">
    <property type="entry name" value="HYPOTHETICAL CYTOSOLIC PROTEIN-RELATED"/>
    <property type="match status" value="1"/>
</dbReference>
<evidence type="ECO:0000256" key="1">
    <source>
        <dbReference type="ARBA" id="ARBA00005721"/>
    </source>
</evidence>
<dbReference type="PANTHER" id="PTHR34297:SF2">
    <property type="entry name" value="ASP23_GLS24 FAMILY ENVELOPE STRESS RESPONSE PROTEIN"/>
    <property type="match status" value="1"/>
</dbReference>
<dbReference type="RefSeq" id="WP_090039153.1">
    <property type="nucleotide sequence ID" value="NZ_FOKI01000005.1"/>
</dbReference>
<accession>A0A1I0WHX1</accession>
<dbReference type="Pfam" id="PF03780">
    <property type="entry name" value="Asp23"/>
    <property type="match status" value="1"/>
</dbReference>
<dbReference type="STRING" id="84698.SAMN04488528_100575"/>
<evidence type="ECO:0000313" key="2">
    <source>
        <dbReference type="EMBL" id="SFA87710.1"/>
    </source>
</evidence>
<gene>
    <name evidence="2" type="ORF">SAMN04488528_100575</name>
</gene>
<evidence type="ECO:0000313" key="3">
    <source>
        <dbReference type="Proteomes" id="UP000198619"/>
    </source>
</evidence>
<organism evidence="2 3">
    <name type="scientific">Clostridium frigidicarnis</name>
    <dbReference type="NCBI Taxonomy" id="84698"/>
    <lineage>
        <taxon>Bacteria</taxon>
        <taxon>Bacillati</taxon>
        <taxon>Bacillota</taxon>
        <taxon>Clostridia</taxon>
        <taxon>Eubacteriales</taxon>
        <taxon>Clostridiaceae</taxon>
        <taxon>Clostridium</taxon>
    </lineage>
</organism>
<comment type="similarity">
    <text evidence="1">Belongs to the asp23 family.</text>
</comment>